<reference evidence="2 3" key="1">
    <citation type="submission" date="2020-03" db="EMBL/GenBank/DDBJ databases">
        <title>Whole genome shotgun sequence of Phytohabitans houttuyneae NBRC 108639.</title>
        <authorList>
            <person name="Komaki H."/>
            <person name="Tamura T."/>
        </authorList>
    </citation>
    <scope>NUCLEOTIDE SEQUENCE [LARGE SCALE GENOMIC DNA]</scope>
    <source>
        <strain evidence="2 3">NBRC 108639</strain>
    </source>
</reference>
<dbReference type="EMBL" id="BLPF01000001">
    <property type="protein sequence ID" value="GFJ75999.1"/>
    <property type="molecule type" value="Genomic_DNA"/>
</dbReference>
<feature type="compositionally biased region" description="Low complexity" evidence="1">
    <location>
        <begin position="66"/>
        <end position="86"/>
    </location>
</feature>
<dbReference type="Pfam" id="PF03640">
    <property type="entry name" value="Lipoprotein_15"/>
    <property type="match status" value="1"/>
</dbReference>
<evidence type="ECO:0000313" key="3">
    <source>
        <dbReference type="Proteomes" id="UP000482800"/>
    </source>
</evidence>
<evidence type="ECO:0008006" key="4">
    <source>
        <dbReference type="Google" id="ProtNLM"/>
    </source>
</evidence>
<dbReference type="PANTHER" id="PTHR39335">
    <property type="entry name" value="BLL4220 PROTEIN"/>
    <property type="match status" value="1"/>
</dbReference>
<comment type="caution">
    <text evidence="2">The sequence shown here is derived from an EMBL/GenBank/DDBJ whole genome shotgun (WGS) entry which is preliminary data.</text>
</comment>
<keyword evidence="3" id="KW-1185">Reference proteome</keyword>
<dbReference type="InterPro" id="IPR005297">
    <property type="entry name" value="Lipoprotein_repeat"/>
</dbReference>
<dbReference type="Proteomes" id="UP000482800">
    <property type="component" value="Unassembled WGS sequence"/>
</dbReference>
<evidence type="ECO:0000256" key="1">
    <source>
        <dbReference type="SAM" id="MobiDB-lite"/>
    </source>
</evidence>
<name>A0A6V8K1F8_9ACTN</name>
<organism evidence="2 3">
    <name type="scientific">Phytohabitans houttuyneae</name>
    <dbReference type="NCBI Taxonomy" id="1076126"/>
    <lineage>
        <taxon>Bacteria</taxon>
        <taxon>Bacillati</taxon>
        <taxon>Actinomycetota</taxon>
        <taxon>Actinomycetes</taxon>
        <taxon>Micromonosporales</taxon>
        <taxon>Micromonosporaceae</taxon>
    </lineage>
</organism>
<protein>
    <recommendedName>
        <fullName evidence="4">Lipoprotein</fullName>
    </recommendedName>
</protein>
<dbReference type="PANTHER" id="PTHR39335:SF1">
    <property type="entry name" value="BLL4220 PROTEIN"/>
    <property type="match status" value="1"/>
</dbReference>
<feature type="region of interest" description="Disordered" evidence="1">
    <location>
        <begin position="62"/>
        <end position="86"/>
    </location>
</feature>
<dbReference type="RefSeq" id="WP_246273108.1">
    <property type="nucleotide sequence ID" value="NZ_BLPF01000001.1"/>
</dbReference>
<gene>
    <name evidence="2" type="ORF">Phou_001790</name>
</gene>
<dbReference type="AlphaFoldDB" id="A0A6V8K1F8"/>
<accession>A0A6V8K1F8</accession>
<reference evidence="2 3" key="2">
    <citation type="submission" date="2020-03" db="EMBL/GenBank/DDBJ databases">
        <authorList>
            <person name="Ichikawa N."/>
            <person name="Kimura A."/>
            <person name="Kitahashi Y."/>
            <person name="Uohara A."/>
        </authorList>
    </citation>
    <scope>NUCLEOTIDE SEQUENCE [LARGE SCALE GENOMIC DNA]</scope>
    <source>
        <strain evidence="2 3">NBRC 108639</strain>
    </source>
</reference>
<evidence type="ECO:0000313" key="2">
    <source>
        <dbReference type="EMBL" id="GFJ75999.1"/>
    </source>
</evidence>
<sequence>MNAKGRTIYRFEKDDNSPSRTTCAGECLKTWQPVLAPNGVEVGDGVDEDLVGVIKRPDGSRQVTLRAGRCTTSTRTSASARSPGTA</sequence>
<dbReference type="GO" id="GO:0043448">
    <property type="term" value="P:alkane catabolic process"/>
    <property type="evidence" value="ECO:0007669"/>
    <property type="project" value="TreeGrafter"/>
</dbReference>
<proteinExistence type="predicted"/>